<evidence type="ECO:0000256" key="1">
    <source>
        <dbReference type="SAM" id="Phobius"/>
    </source>
</evidence>
<dbReference type="Proteomes" id="UP000199229">
    <property type="component" value="Unassembled WGS sequence"/>
</dbReference>
<name>A0A1I2V815_9HYPH</name>
<dbReference type="AlphaFoldDB" id="A0A1I2V815"/>
<feature type="transmembrane region" description="Helical" evidence="1">
    <location>
        <begin position="38"/>
        <end position="56"/>
    </location>
</feature>
<accession>A0A1I2V815</accession>
<dbReference type="EMBL" id="FOPM01000013">
    <property type="protein sequence ID" value="SFG84619.1"/>
    <property type="molecule type" value="Genomic_DNA"/>
</dbReference>
<evidence type="ECO:0000313" key="2">
    <source>
        <dbReference type="EMBL" id="SFG84619.1"/>
    </source>
</evidence>
<evidence type="ECO:0000313" key="3">
    <source>
        <dbReference type="Proteomes" id="UP000199229"/>
    </source>
</evidence>
<reference evidence="3" key="1">
    <citation type="submission" date="2016-10" db="EMBL/GenBank/DDBJ databases">
        <authorList>
            <person name="Varghese N."/>
            <person name="Submissions S."/>
        </authorList>
    </citation>
    <scope>NUCLEOTIDE SEQUENCE [LARGE SCALE GENOMIC DNA]</scope>
    <source>
        <strain evidence="3">Gh-105</strain>
    </source>
</reference>
<keyword evidence="3" id="KW-1185">Reference proteome</keyword>
<protein>
    <submittedName>
        <fullName evidence="2">Uncharacterized protein</fullName>
    </submittedName>
</protein>
<gene>
    <name evidence="2" type="ORF">SAMN05192565_11371</name>
</gene>
<organism evidence="2 3">
    <name type="scientific">Methylobacterium gossipiicola</name>
    <dbReference type="NCBI Taxonomy" id="582675"/>
    <lineage>
        <taxon>Bacteria</taxon>
        <taxon>Pseudomonadati</taxon>
        <taxon>Pseudomonadota</taxon>
        <taxon>Alphaproteobacteria</taxon>
        <taxon>Hyphomicrobiales</taxon>
        <taxon>Methylobacteriaceae</taxon>
        <taxon>Methylobacterium</taxon>
    </lineage>
</organism>
<keyword evidence="1" id="KW-0472">Membrane</keyword>
<keyword evidence="1" id="KW-0812">Transmembrane</keyword>
<proteinExistence type="predicted"/>
<dbReference type="STRING" id="582675.SAMN05192565_11371"/>
<sequence length="116" mass="11893">MAGLFASGHVIDAILVLVACEAGFLMMWGRRRSALRPLLFNLASGASLMLAVRGALTGAPWWAVAACLLGAFLAHAAELGLRLRNATGACAACGKATGSAGGTMPKTVAFPRHELT</sequence>
<keyword evidence="1" id="KW-1133">Transmembrane helix</keyword>
<feature type="transmembrane region" description="Helical" evidence="1">
    <location>
        <begin position="6"/>
        <end position="26"/>
    </location>
</feature>
<feature type="transmembrane region" description="Helical" evidence="1">
    <location>
        <begin position="62"/>
        <end position="81"/>
    </location>
</feature>